<keyword evidence="3" id="KW-0436">Ligase</keyword>
<dbReference type="InterPro" id="IPR036736">
    <property type="entry name" value="ACP-like_sf"/>
</dbReference>
<dbReference type="Gene3D" id="1.10.1200.10">
    <property type="entry name" value="ACP-like"/>
    <property type="match status" value="2"/>
</dbReference>
<dbReference type="SUPFAM" id="SSF52777">
    <property type="entry name" value="CoA-dependent acyltransferases"/>
    <property type="match status" value="4"/>
</dbReference>
<keyword evidence="2" id="KW-0597">Phosphoprotein</keyword>
<dbReference type="Pfam" id="PF13193">
    <property type="entry name" value="AMP-binding_C"/>
    <property type="match status" value="1"/>
</dbReference>
<feature type="domain" description="Carrier" evidence="5">
    <location>
        <begin position="401"/>
        <end position="477"/>
    </location>
</feature>
<evidence type="ECO:0000256" key="3">
    <source>
        <dbReference type="ARBA" id="ARBA00022598"/>
    </source>
</evidence>
<evidence type="ECO:0000256" key="4">
    <source>
        <dbReference type="ARBA" id="ARBA00029454"/>
    </source>
</evidence>
<sequence>MDAESWSQGRIDAVLETVKPKISLVTRKCNFDLKYAITAEEIEAEFNRTQPGEFSAQHSHTTEDLEEPIYTIFTSGTTGKPKGVVISQRSVFNYVQRIPFNLGVTVTDRVMLLFSIAFDACYGVLFSTLCNGGHLLLSESAGFLQDAETCTILPTTPTLLHTLHEPRRYENIRCIFLGGESPSSELVRRWWLPHRKIYNAYGPTETTISTSIAELRPEIPITLGYPIGGSQMFLLNESLEESDQGEICISGVGLAIGYFKNKELTAEKFIQWKDQRIYRTSDIGKRTAGGIQFLGREGSLVKNRGFLINLDLEVVPALLGFDGVRQAVALMHKTKLVAFVSPSKLDVNNIRVQLSEKHEEFLVPDLIFAYDELPQTSNGKLDTQALKHRLDERSDAPRRKQQHTTKIDILRAAVSDALGLPEPSIQTESSFWALGGNSLSAITLLSYLRKNEFSIQLSELFALPSLVEVSERLQRIETTLTNIPPTGAADACTAKPQCSVPMTAAQAGMVRSSIKEPTAGYMLISLEFDDISNQDAAAELRSAWQRLLARHAVFRTSFDIVSGEQKINGTYEHDWMERIVEPSALDDAVQEESANLFALTKEQNQRDIFRPANAFRLITAAGRRSILLWIVHHSRIDGWSMGLIVQELRSILRGAVLPDPPQFSTFAIDLQNEIGKQNERGKQFWSEAMDGFQDGTPLHLPTPEVPGQKYQFGEASLDVGISLPHIQRSARDFGVSSAVITYAAWTLLLGCYTSQDQAVFGTVFAGRNSPIPEIENIVGPLINTCPFPVNMRNLKTRDELLKHIQSLLLKIGDNQWSAAEALEQIASTSHSSIFETVLFLEYDLPGFAIDWQENGITLRRFNRRDKPEFGLVISIQNNDGYLRFKGLFDESLFEAPLIDRLLKHYRNLFLALIDPRVQELCDIRERMLEPSEYLTLVRNSPTFWDPYSGPSSLKDLFENGVDQWPDATAIESLTQSITYSELDAVTNYVATKISRHASLGDSVVIVSNRSLNWLIAVLSVIKAGATYVPLDTKLPLDRMGIIVQTSDAKLCIFPDESCHNLYSTISSSQKLLLHEVLGHSKLLPVPRFTTCTTKDDSAYIIFTSGSTGKPKGVRVTHGSVLSYLSYEPARMHARPGRRHAQMFSPGFDVNIAEIFGTLCYGATLVLVDPNDPFAHVGRVNATMVTPSFLSVCSPEDFPYLDTILFAGEAVPQSLSERWSGNRTVYNSYGPCECTIGCLFLLLRPRKRVTLGYPIPRVGVYLLNAQDQPVPIGVTGEICLSGIQVTDGYLGSEMASISRSRFVPDPFVPGSKMYRTGDQGVWTESMELRFLGRVDNQVKVRGYRVELEEIENTLRSACATVRQAATIVHDGNLVAFVTPDDVVIADVQDAIRSKLPAYACPSTIIALPRFPTTANQKLDRKSLKQFIQLTPCGSRAPLNSTERLVGDVWRETLNLASDVEIDATADYLDLGGNSLRQIKIARRLSAIFEIKIPMRLILEKTVLSDLARVLDEYLATKQEAPTGAPSFLSAWRTLPQSWDKASHLEQEMFQLSSSSSNPETFNVAYTVSMSGDIKLDYLEEAMKQVFLEQAIFGSSYRTEDGLLRRTKCNTSPQVIRSKNSQPGLIGELVNTPFDLSTGPLIRILLVEEDGCTTVTLVQHHIITDKVSINNFFKITQKYYTQLLQGSLPPPRAIASEPSYAAWAYWKANFVSKSPDMENLRYWTNHLGNIRTTPFTSNGASLSDSQGSSTSFTITDDPHFSGSLELYVSAVSIALCSAAGIKDTVIAIPYIDRTEPGTGELLGLFLDRLPLRIKVDEGWTEAIEPATSSVRSSIQGAIAHALPYKNILNAACEGALFDIIVVYNRREDSLSSQFSLPNAKTEEEIQLRPTGAKFPLLVEFTETTEGTVCEFEYMENIVSTPVTARIQENIQRVVGQFIGRNR</sequence>
<dbReference type="InterPro" id="IPR042099">
    <property type="entry name" value="ANL_N_sf"/>
</dbReference>
<name>A0A161TP71_XYLHT</name>
<dbReference type="GeneID" id="28897150"/>
<dbReference type="InterPro" id="IPR045851">
    <property type="entry name" value="AMP-bd_C_sf"/>
</dbReference>
<comment type="similarity">
    <text evidence="4">Belongs to the NRP synthetase family.</text>
</comment>
<dbReference type="Pfam" id="PF00668">
    <property type="entry name" value="Condensation"/>
    <property type="match status" value="2"/>
</dbReference>
<dbReference type="STRING" id="1328760.A0A161TP71"/>
<keyword evidence="1" id="KW-0596">Phosphopantetheine</keyword>
<dbReference type="PROSITE" id="PS00012">
    <property type="entry name" value="PHOSPHOPANTETHEINE"/>
    <property type="match status" value="1"/>
</dbReference>
<dbReference type="GO" id="GO:0044550">
    <property type="term" value="P:secondary metabolite biosynthetic process"/>
    <property type="evidence" value="ECO:0007669"/>
    <property type="project" value="TreeGrafter"/>
</dbReference>
<dbReference type="GO" id="GO:0005737">
    <property type="term" value="C:cytoplasm"/>
    <property type="evidence" value="ECO:0007669"/>
    <property type="project" value="TreeGrafter"/>
</dbReference>
<dbReference type="Gene3D" id="3.30.300.30">
    <property type="match status" value="2"/>
</dbReference>
<evidence type="ECO:0000256" key="2">
    <source>
        <dbReference type="ARBA" id="ARBA00022553"/>
    </source>
</evidence>
<evidence type="ECO:0000259" key="5">
    <source>
        <dbReference type="PROSITE" id="PS50075"/>
    </source>
</evidence>
<dbReference type="InterPro" id="IPR000873">
    <property type="entry name" value="AMP-dep_synth/lig_dom"/>
</dbReference>
<dbReference type="Proteomes" id="UP000076632">
    <property type="component" value="Unassembled WGS sequence"/>
</dbReference>
<dbReference type="Gene3D" id="3.40.50.12780">
    <property type="entry name" value="N-terminal domain of ligase-like"/>
    <property type="match status" value="2"/>
</dbReference>
<dbReference type="Pfam" id="PF00550">
    <property type="entry name" value="PP-binding"/>
    <property type="match status" value="2"/>
</dbReference>
<dbReference type="Pfam" id="PF00501">
    <property type="entry name" value="AMP-binding"/>
    <property type="match status" value="2"/>
</dbReference>
<dbReference type="PROSITE" id="PS00455">
    <property type="entry name" value="AMP_BINDING"/>
    <property type="match status" value="1"/>
</dbReference>
<dbReference type="PANTHER" id="PTHR45527">
    <property type="entry name" value="NONRIBOSOMAL PEPTIDE SYNTHETASE"/>
    <property type="match status" value="1"/>
</dbReference>
<dbReference type="PROSITE" id="PS50075">
    <property type="entry name" value="CARRIER"/>
    <property type="match status" value="2"/>
</dbReference>
<dbReference type="Gene3D" id="3.30.559.10">
    <property type="entry name" value="Chloramphenicol acetyltransferase-like domain"/>
    <property type="match status" value="2"/>
</dbReference>
<dbReference type="SUPFAM" id="SSF47336">
    <property type="entry name" value="ACP-like"/>
    <property type="match status" value="2"/>
</dbReference>
<accession>A0A161TP71</accession>
<dbReference type="InterPro" id="IPR006162">
    <property type="entry name" value="Ppantetheine_attach_site"/>
</dbReference>
<dbReference type="InterPro" id="IPR020845">
    <property type="entry name" value="AMP-binding_CS"/>
</dbReference>
<dbReference type="OrthoDB" id="416786at2759"/>
<organism evidence="6 7">
    <name type="scientific">Xylona heveae (strain CBS 132557 / TC161)</name>
    <dbReference type="NCBI Taxonomy" id="1328760"/>
    <lineage>
        <taxon>Eukaryota</taxon>
        <taxon>Fungi</taxon>
        <taxon>Dikarya</taxon>
        <taxon>Ascomycota</taxon>
        <taxon>Pezizomycotina</taxon>
        <taxon>Xylonomycetes</taxon>
        <taxon>Xylonales</taxon>
        <taxon>Xylonaceae</taxon>
        <taxon>Xylona</taxon>
    </lineage>
</organism>
<dbReference type="OMA" id="HHICWDD"/>
<dbReference type="PANTHER" id="PTHR45527:SF11">
    <property type="entry name" value="NONRIBOSOMAL PEPTIDE SYNTHETASE 5"/>
    <property type="match status" value="1"/>
</dbReference>
<dbReference type="EMBL" id="KV407456">
    <property type="protein sequence ID" value="KZF23926.1"/>
    <property type="molecule type" value="Genomic_DNA"/>
</dbReference>
<dbReference type="SUPFAM" id="SSF56801">
    <property type="entry name" value="Acetyl-CoA synthetase-like"/>
    <property type="match status" value="2"/>
</dbReference>
<evidence type="ECO:0000256" key="1">
    <source>
        <dbReference type="ARBA" id="ARBA00022450"/>
    </source>
</evidence>
<dbReference type="GO" id="GO:0016874">
    <property type="term" value="F:ligase activity"/>
    <property type="evidence" value="ECO:0007669"/>
    <property type="project" value="UniProtKB-KW"/>
</dbReference>
<keyword evidence="7" id="KW-1185">Reference proteome</keyword>
<evidence type="ECO:0000313" key="6">
    <source>
        <dbReference type="EMBL" id="KZF23926.1"/>
    </source>
</evidence>
<dbReference type="InterPro" id="IPR023213">
    <property type="entry name" value="CAT-like_dom_sf"/>
</dbReference>
<dbReference type="GO" id="GO:0043041">
    <property type="term" value="P:amino acid activation for nonribosomal peptide biosynthetic process"/>
    <property type="evidence" value="ECO:0007669"/>
    <property type="project" value="TreeGrafter"/>
</dbReference>
<dbReference type="NCBIfam" id="TIGR01733">
    <property type="entry name" value="AA-adenyl-dom"/>
    <property type="match status" value="1"/>
</dbReference>
<dbReference type="GO" id="GO:0031177">
    <property type="term" value="F:phosphopantetheine binding"/>
    <property type="evidence" value="ECO:0007669"/>
    <property type="project" value="TreeGrafter"/>
</dbReference>
<dbReference type="InParanoid" id="A0A161TP71"/>
<dbReference type="Gene3D" id="3.30.559.30">
    <property type="entry name" value="Nonribosomal peptide synthetase, condensation domain"/>
    <property type="match status" value="2"/>
</dbReference>
<dbReference type="InterPro" id="IPR010071">
    <property type="entry name" value="AA_adenyl_dom"/>
</dbReference>
<gene>
    <name evidence="6" type="ORF">L228DRAFT_244788</name>
</gene>
<evidence type="ECO:0000313" key="7">
    <source>
        <dbReference type="Proteomes" id="UP000076632"/>
    </source>
</evidence>
<reference evidence="6 7" key="1">
    <citation type="journal article" date="2016" name="Fungal Biol.">
        <title>The genome of Xylona heveae provides a window into fungal endophytism.</title>
        <authorList>
            <person name="Gazis R."/>
            <person name="Kuo A."/>
            <person name="Riley R."/>
            <person name="LaButti K."/>
            <person name="Lipzen A."/>
            <person name="Lin J."/>
            <person name="Amirebrahimi M."/>
            <person name="Hesse C.N."/>
            <person name="Spatafora J.W."/>
            <person name="Henrissat B."/>
            <person name="Hainaut M."/>
            <person name="Grigoriev I.V."/>
            <person name="Hibbett D.S."/>
        </authorList>
    </citation>
    <scope>NUCLEOTIDE SEQUENCE [LARGE SCALE GENOMIC DNA]</scope>
    <source>
        <strain evidence="6 7">TC161</strain>
    </source>
</reference>
<feature type="domain" description="Carrier" evidence="5">
    <location>
        <begin position="1438"/>
        <end position="1513"/>
    </location>
</feature>
<proteinExistence type="inferred from homology"/>
<dbReference type="InterPro" id="IPR025110">
    <property type="entry name" value="AMP-bd_C"/>
</dbReference>
<dbReference type="RefSeq" id="XP_018189481.1">
    <property type="nucleotide sequence ID" value="XM_018332013.1"/>
</dbReference>
<dbReference type="InterPro" id="IPR009081">
    <property type="entry name" value="PP-bd_ACP"/>
</dbReference>
<dbReference type="InterPro" id="IPR001242">
    <property type="entry name" value="Condensation_dom"/>
</dbReference>
<protein>
    <submittedName>
        <fullName evidence="6">Putative non-ribosomal peptide synthetase SirP/GliP2</fullName>
    </submittedName>
</protein>
<dbReference type="CDD" id="cd17653">
    <property type="entry name" value="A_NRPS_GliP_like"/>
    <property type="match status" value="1"/>
</dbReference>